<dbReference type="InterPro" id="IPR038107">
    <property type="entry name" value="Glycos_transf_N_sf"/>
</dbReference>
<comment type="subcellular location">
    <subcellularLocation>
        <location evidence="2">Cell membrane</location>
    </subcellularLocation>
</comment>
<organism evidence="4 5">
    <name type="scientific">Pyramidobacter piscolens W5455</name>
    <dbReference type="NCBI Taxonomy" id="352165"/>
    <lineage>
        <taxon>Bacteria</taxon>
        <taxon>Thermotogati</taxon>
        <taxon>Synergistota</taxon>
        <taxon>Synergistia</taxon>
        <taxon>Synergistales</taxon>
        <taxon>Dethiosulfovibrionaceae</taxon>
        <taxon>Pyramidobacter</taxon>
    </lineage>
</organism>
<keyword evidence="4" id="KW-0328">Glycosyltransferase</keyword>
<comment type="function">
    <text evidence="2">Involved in lipopolysaccharide (LPS) biosynthesis. Catalyzes the transfer of 3-deoxy-D-manno-octulosonate (Kdo) residue(s) from CMP-Kdo to lipid IV(A), the tetraacyldisaccharide-1,4'-bisphosphate precursor of lipid A.</text>
</comment>
<reference evidence="4 5" key="1">
    <citation type="submission" date="2009-12" db="EMBL/GenBank/DDBJ databases">
        <authorList>
            <person name="Shrivastava S."/>
            <person name="Madupu R."/>
            <person name="Durkin A.S."/>
            <person name="Torralba M."/>
            <person name="Methe B."/>
            <person name="Sutton G.G."/>
            <person name="Strausberg R.L."/>
            <person name="Nelson K.E."/>
        </authorList>
    </citation>
    <scope>NUCLEOTIDE SEQUENCE [LARGE SCALE GENOMIC DNA]</scope>
    <source>
        <strain evidence="4 5">W5455</strain>
    </source>
</reference>
<dbReference type="InterPro" id="IPR007507">
    <property type="entry name" value="Glycos_transf_N"/>
</dbReference>
<comment type="catalytic activity">
    <reaction evidence="2">
        <text>lipid IVA (E. coli) + CMP-3-deoxy-beta-D-manno-octulosonate = alpha-Kdo-(2-&gt;6)-lipid IVA (E. coli) + CMP + H(+)</text>
        <dbReference type="Rhea" id="RHEA:28066"/>
        <dbReference type="ChEBI" id="CHEBI:15378"/>
        <dbReference type="ChEBI" id="CHEBI:58603"/>
        <dbReference type="ChEBI" id="CHEBI:60364"/>
        <dbReference type="ChEBI" id="CHEBI:60377"/>
        <dbReference type="ChEBI" id="CHEBI:85987"/>
        <dbReference type="EC" id="2.4.99.12"/>
    </reaction>
</comment>
<keyword evidence="2" id="KW-0448">Lipopolysaccharide biosynthesis</keyword>
<keyword evidence="5" id="KW-1185">Reference proteome</keyword>
<dbReference type="EC" id="2.4.99.12" evidence="2"/>
<dbReference type="Gene3D" id="3.40.50.11720">
    <property type="entry name" value="3-Deoxy-D-manno-octulosonic-acid transferase, N-terminal domain"/>
    <property type="match status" value="1"/>
</dbReference>
<comment type="similarity">
    <text evidence="2">Belongs to the glycosyltransferase group 1 family.</text>
</comment>
<keyword evidence="1 2" id="KW-0808">Transferase</keyword>
<accession>A0ABM9ZWJ6</accession>
<dbReference type="EMBL" id="ADFP01000047">
    <property type="protein sequence ID" value="EFB91236.1"/>
    <property type="molecule type" value="Genomic_DNA"/>
</dbReference>
<evidence type="ECO:0000259" key="3">
    <source>
        <dbReference type="Pfam" id="PF04413"/>
    </source>
</evidence>
<dbReference type="SUPFAM" id="SSF53756">
    <property type="entry name" value="UDP-Glycosyltransferase/glycogen phosphorylase"/>
    <property type="match status" value="1"/>
</dbReference>
<sequence length="428" mass="48637">MSFYGCVSELLFFVARPFLNRKYDEGNGQRYGRYPEDLPKGALWIHAVSVGEVQSAYPFVMEIKRRNPDMPILLSTITKTGRAMAARLAGDLVRHIYYPWDSPSVLKRALATLRPAAYITIETEIWPEMLFQLRKRRIPAFLVNGRLSESSFRKYRRLRFFWKRVIRRYSLIMTRSAPDRDRFIALGAEPDRVKVTGDCKVDALIARKNAADGAGLREIFAGKEPLILAGSTHEGEEEIVFDAYAELLKVHPSLKLVVVPRHPERRRALLDKASARKLGRVELMSKARSGWNVLIVDRIGVLFPIYGYVKAAFLGGSLVPKGGQNIMEPAIWGVPFCQGPDYRDFAEATEALKKTGLCAIVRDAREMRDFFDGVLSHDNSDFDRESREFFAALSGASRRSWDLITEFRRGNCPEKTSVSVKEEGAIWH</sequence>
<protein>
    <recommendedName>
        <fullName evidence="2">3-deoxy-D-manno-octulosonic acid transferase</fullName>
        <shortName evidence="2">Kdo transferase</shortName>
        <ecNumber evidence="2">2.4.99.12</ecNumber>
    </recommendedName>
    <alternativeName>
        <fullName evidence="2">Lipid IV(A) 3-deoxy-D-manno-octulosonic acid transferase</fullName>
    </alternativeName>
</protein>
<evidence type="ECO:0000256" key="1">
    <source>
        <dbReference type="ARBA" id="ARBA00022679"/>
    </source>
</evidence>
<evidence type="ECO:0000313" key="5">
    <source>
        <dbReference type="Proteomes" id="UP000006462"/>
    </source>
</evidence>
<gene>
    <name evidence="4" type="primary">waaA</name>
    <name evidence="4" type="ORF">HMPREF7215_0327</name>
</gene>
<dbReference type="InterPro" id="IPR039901">
    <property type="entry name" value="Kdotransferase"/>
</dbReference>
<comment type="caution">
    <text evidence="4">The sequence shown here is derived from an EMBL/GenBank/DDBJ whole genome shotgun (WGS) entry which is preliminary data.</text>
</comment>
<dbReference type="Proteomes" id="UP000006462">
    <property type="component" value="Unassembled WGS sequence"/>
</dbReference>
<keyword evidence="2" id="KW-1003">Cell membrane</keyword>
<name>A0ABM9ZWJ6_9BACT</name>
<dbReference type="PANTHER" id="PTHR42755">
    <property type="entry name" value="3-DEOXY-MANNO-OCTULOSONATE CYTIDYLYLTRANSFERASE"/>
    <property type="match status" value="1"/>
</dbReference>
<dbReference type="RefSeq" id="WP_009164300.1">
    <property type="nucleotide sequence ID" value="NZ_ADFP01000047.1"/>
</dbReference>
<dbReference type="PANTHER" id="PTHR42755:SF1">
    <property type="entry name" value="3-DEOXY-D-MANNO-OCTULOSONIC ACID TRANSFERASE, MITOCHONDRIAL-RELATED"/>
    <property type="match status" value="1"/>
</dbReference>
<dbReference type="GO" id="GO:0016757">
    <property type="term" value="F:glycosyltransferase activity"/>
    <property type="evidence" value="ECO:0007669"/>
    <property type="project" value="UniProtKB-KW"/>
</dbReference>
<evidence type="ECO:0000256" key="2">
    <source>
        <dbReference type="RuleBase" id="RU365103"/>
    </source>
</evidence>
<dbReference type="Pfam" id="PF04413">
    <property type="entry name" value="Glycos_transf_N"/>
    <property type="match status" value="1"/>
</dbReference>
<keyword evidence="2" id="KW-0472">Membrane</keyword>
<proteinExistence type="inferred from homology"/>
<dbReference type="Gene3D" id="3.40.50.2000">
    <property type="entry name" value="Glycogen Phosphorylase B"/>
    <property type="match status" value="1"/>
</dbReference>
<comment type="pathway">
    <text evidence="2">Bacterial outer membrane biogenesis; LPS core biosynthesis.</text>
</comment>
<evidence type="ECO:0000313" key="4">
    <source>
        <dbReference type="EMBL" id="EFB91236.1"/>
    </source>
</evidence>
<feature type="domain" description="3-deoxy-D-manno-octulosonic-acid transferase N-terminal" evidence="3">
    <location>
        <begin position="28"/>
        <end position="202"/>
    </location>
</feature>